<dbReference type="RefSeq" id="XP_001840037.2">
    <property type="nucleotide sequence ID" value="XM_001839985.2"/>
</dbReference>
<gene>
    <name evidence="1" type="ORF">CC1G_10421</name>
</gene>
<proteinExistence type="predicted"/>
<dbReference type="EMBL" id="AACS02000002">
    <property type="protein sequence ID" value="EAU81818.2"/>
    <property type="molecule type" value="Genomic_DNA"/>
</dbReference>
<comment type="caution">
    <text evidence="1">The sequence shown here is derived from an EMBL/GenBank/DDBJ whole genome shotgun (WGS) entry which is preliminary data.</text>
</comment>
<protein>
    <submittedName>
        <fullName evidence="1">Uncharacterized protein</fullName>
    </submittedName>
</protein>
<evidence type="ECO:0000313" key="1">
    <source>
        <dbReference type="EMBL" id="EAU81818.2"/>
    </source>
</evidence>
<reference evidence="1 2" key="1">
    <citation type="journal article" date="2010" name="Proc. Natl. Acad. Sci. U.S.A.">
        <title>Insights into evolution of multicellular fungi from the assembled chromosomes of the mushroom Coprinopsis cinerea (Coprinus cinereus).</title>
        <authorList>
            <person name="Stajich J.E."/>
            <person name="Wilke S.K."/>
            <person name="Ahren D."/>
            <person name="Au C.H."/>
            <person name="Birren B.W."/>
            <person name="Borodovsky M."/>
            <person name="Burns C."/>
            <person name="Canback B."/>
            <person name="Casselton L.A."/>
            <person name="Cheng C.K."/>
            <person name="Deng J."/>
            <person name="Dietrich F.S."/>
            <person name="Fargo D.C."/>
            <person name="Farman M.L."/>
            <person name="Gathman A.C."/>
            <person name="Goldberg J."/>
            <person name="Guigo R."/>
            <person name="Hoegger P.J."/>
            <person name="Hooker J.B."/>
            <person name="Huggins A."/>
            <person name="James T.Y."/>
            <person name="Kamada T."/>
            <person name="Kilaru S."/>
            <person name="Kodira C."/>
            <person name="Kues U."/>
            <person name="Kupfer D."/>
            <person name="Kwan H.S."/>
            <person name="Lomsadze A."/>
            <person name="Li W."/>
            <person name="Lilly W.W."/>
            <person name="Ma L.J."/>
            <person name="Mackey A.J."/>
            <person name="Manning G."/>
            <person name="Martin F."/>
            <person name="Muraguchi H."/>
            <person name="Natvig D.O."/>
            <person name="Palmerini H."/>
            <person name="Ramesh M.A."/>
            <person name="Rehmeyer C.J."/>
            <person name="Roe B.A."/>
            <person name="Shenoy N."/>
            <person name="Stanke M."/>
            <person name="Ter-Hovhannisyan V."/>
            <person name="Tunlid A."/>
            <person name="Velagapudi R."/>
            <person name="Vision T.J."/>
            <person name="Zeng Q."/>
            <person name="Zolan M.E."/>
            <person name="Pukkila P.J."/>
        </authorList>
    </citation>
    <scope>NUCLEOTIDE SEQUENCE [LARGE SCALE GENOMIC DNA]</scope>
    <source>
        <strain evidence="2">Okayama-7 / 130 / ATCC MYA-4618 / FGSC 9003</strain>
    </source>
</reference>
<dbReference type="KEGG" id="cci:CC1G_10421"/>
<dbReference type="InParanoid" id="A8PAR3"/>
<evidence type="ECO:0000313" key="2">
    <source>
        <dbReference type="Proteomes" id="UP000001861"/>
    </source>
</evidence>
<dbReference type="HOGENOM" id="CLU_1539958_0_0_1"/>
<dbReference type="GeneID" id="6016660"/>
<accession>A8PAR3</accession>
<dbReference type="Proteomes" id="UP000001861">
    <property type="component" value="Unassembled WGS sequence"/>
</dbReference>
<dbReference type="AlphaFoldDB" id="A8PAR3"/>
<sequence>MSPIEWELLEVEHALERVQELRKRLQALEESEAHTLPVLTANLTFESREECADYFQSCIHAALTRGLKSAKCLVKIAESHCEGAVAAPTSDRGDLSDTGENIRFLHSVSDAWMEMEFMIKHREEHLRHPNQEVNQVLLDVLRGDILELAAKAVGPGRNLVNAIRQLLLAEMEEP</sequence>
<keyword evidence="2" id="KW-1185">Reference proteome</keyword>
<organism evidence="1 2">
    <name type="scientific">Coprinopsis cinerea (strain Okayama-7 / 130 / ATCC MYA-4618 / FGSC 9003)</name>
    <name type="common">Inky cap fungus</name>
    <name type="synonym">Hormographiella aspergillata</name>
    <dbReference type="NCBI Taxonomy" id="240176"/>
    <lineage>
        <taxon>Eukaryota</taxon>
        <taxon>Fungi</taxon>
        <taxon>Dikarya</taxon>
        <taxon>Basidiomycota</taxon>
        <taxon>Agaricomycotina</taxon>
        <taxon>Agaricomycetes</taxon>
        <taxon>Agaricomycetidae</taxon>
        <taxon>Agaricales</taxon>
        <taxon>Agaricineae</taxon>
        <taxon>Psathyrellaceae</taxon>
        <taxon>Coprinopsis</taxon>
    </lineage>
</organism>
<name>A8PAR3_COPC7</name>
<dbReference type="VEuPathDB" id="FungiDB:CC1G_10421"/>